<evidence type="ECO:0000313" key="2">
    <source>
        <dbReference type="EMBL" id="POI21513.1"/>
    </source>
</evidence>
<keyword evidence="3" id="KW-1185">Reference proteome</keyword>
<dbReference type="Proteomes" id="UP000237246">
    <property type="component" value="Unassembled WGS sequence"/>
</dbReference>
<name>A0A2P4SBN0_BAMTH</name>
<comment type="caution">
    <text evidence="2">The sequence shown here is derived from an EMBL/GenBank/DDBJ whole genome shotgun (WGS) entry which is preliminary data.</text>
</comment>
<accession>A0A2P4SBN0</accession>
<evidence type="ECO:0000256" key="1">
    <source>
        <dbReference type="SAM" id="MobiDB-lite"/>
    </source>
</evidence>
<feature type="region of interest" description="Disordered" evidence="1">
    <location>
        <begin position="1"/>
        <end position="25"/>
    </location>
</feature>
<reference evidence="2 3" key="1">
    <citation type="submission" date="2018-01" db="EMBL/GenBank/DDBJ databases">
        <title>Comparison of the Chinese Bamboo Partridge and Red Junglefowl genome sequences highlights the importance of demography in genome evolution.</title>
        <authorList>
            <person name="Tiley G.P."/>
            <person name="Kimball R.T."/>
            <person name="Braun E.L."/>
            <person name="Burleigh J.G."/>
        </authorList>
    </citation>
    <scope>NUCLEOTIDE SEQUENCE [LARGE SCALE GENOMIC DNA]</scope>
    <source>
        <strain evidence="2">RTK389</strain>
        <tissue evidence="2">Blood</tissue>
    </source>
</reference>
<organism evidence="2 3">
    <name type="scientific">Bambusicola thoracicus</name>
    <name type="common">Chinese bamboo-partridge</name>
    <name type="synonym">Perdix thoracica</name>
    <dbReference type="NCBI Taxonomy" id="9083"/>
    <lineage>
        <taxon>Eukaryota</taxon>
        <taxon>Metazoa</taxon>
        <taxon>Chordata</taxon>
        <taxon>Craniata</taxon>
        <taxon>Vertebrata</taxon>
        <taxon>Euteleostomi</taxon>
        <taxon>Archelosauria</taxon>
        <taxon>Archosauria</taxon>
        <taxon>Dinosauria</taxon>
        <taxon>Saurischia</taxon>
        <taxon>Theropoda</taxon>
        <taxon>Coelurosauria</taxon>
        <taxon>Aves</taxon>
        <taxon>Neognathae</taxon>
        <taxon>Galloanserae</taxon>
        <taxon>Galliformes</taxon>
        <taxon>Phasianidae</taxon>
        <taxon>Perdicinae</taxon>
        <taxon>Bambusicola</taxon>
    </lineage>
</organism>
<protein>
    <submittedName>
        <fullName evidence="2">Uncharacterized protein</fullName>
    </submittedName>
</protein>
<sequence length="57" mass="6309">MSRQPPQKSFCFRHFHDRPEPDGGGGRQIALGAAYRPRQPTLPAGFPRWPAGLALLP</sequence>
<dbReference type="AlphaFoldDB" id="A0A2P4SBN0"/>
<evidence type="ECO:0000313" key="3">
    <source>
        <dbReference type="Proteomes" id="UP000237246"/>
    </source>
</evidence>
<gene>
    <name evidence="2" type="ORF">CIB84_014740</name>
</gene>
<proteinExistence type="predicted"/>
<dbReference type="EMBL" id="PPHD01068389">
    <property type="protein sequence ID" value="POI21513.1"/>
    <property type="molecule type" value="Genomic_DNA"/>
</dbReference>